<comment type="caution">
    <text evidence="1">The sequence shown here is derived from an EMBL/GenBank/DDBJ whole genome shotgun (WGS) entry which is preliminary data.</text>
</comment>
<name>A0A8J6K7E4_ELECQ</name>
<keyword evidence="2" id="KW-1185">Reference proteome</keyword>
<evidence type="ECO:0000313" key="2">
    <source>
        <dbReference type="Proteomes" id="UP000770717"/>
    </source>
</evidence>
<dbReference type="EMBL" id="WNTK01000006">
    <property type="protein sequence ID" value="KAG9481400.1"/>
    <property type="molecule type" value="Genomic_DNA"/>
</dbReference>
<gene>
    <name evidence="1" type="ORF">GDO78_010570</name>
</gene>
<evidence type="ECO:0000313" key="1">
    <source>
        <dbReference type="EMBL" id="KAG9481400.1"/>
    </source>
</evidence>
<dbReference type="AlphaFoldDB" id="A0A8J6K7E4"/>
<protein>
    <submittedName>
        <fullName evidence="1">Uncharacterized protein</fullName>
    </submittedName>
</protein>
<proteinExistence type="predicted"/>
<dbReference type="Proteomes" id="UP000770717">
    <property type="component" value="Unassembled WGS sequence"/>
</dbReference>
<sequence>MHNPQTLTVVIHVSHSVPLTLCICLYVGNFFESDAFLIIDKCLCSHLIHFNDFHPKLKNGHKVRVVTKVP</sequence>
<reference evidence="1" key="1">
    <citation type="thesis" date="2020" institute="ProQuest LLC" country="789 East Eisenhower Parkway, Ann Arbor, MI, USA">
        <title>Comparative Genomics and Chromosome Evolution.</title>
        <authorList>
            <person name="Mudd A.B."/>
        </authorList>
    </citation>
    <scope>NUCLEOTIDE SEQUENCE</scope>
    <source>
        <strain evidence="1">HN-11 Male</strain>
        <tissue evidence="1">Kidney and liver</tissue>
    </source>
</reference>
<organism evidence="1 2">
    <name type="scientific">Eleutherodactylus coqui</name>
    <name type="common">Puerto Rican coqui</name>
    <dbReference type="NCBI Taxonomy" id="57060"/>
    <lineage>
        <taxon>Eukaryota</taxon>
        <taxon>Metazoa</taxon>
        <taxon>Chordata</taxon>
        <taxon>Craniata</taxon>
        <taxon>Vertebrata</taxon>
        <taxon>Euteleostomi</taxon>
        <taxon>Amphibia</taxon>
        <taxon>Batrachia</taxon>
        <taxon>Anura</taxon>
        <taxon>Neobatrachia</taxon>
        <taxon>Hyloidea</taxon>
        <taxon>Eleutherodactylidae</taxon>
        <taxon>Eleutherodactylinae</taxon>
        <taxon>Eleutherodactylus</taxon>
        <taxon>Eleutherodactylus</taxon>
    </lineage>
</organism>
<accession>A0A8J6K7E4</accession>